<dbReference type="InterPro" id="IPR003316">
    <property type="entry name" value="E2F_WHTH_DNA-bd_dom"/>
</dbReference>
<dbReference type="Gene3D" id="1.10.10.10">
    <property type="entry name" value="Winged helix-like DNA-binding domain superfamily/Winged helix DNA-binding domain"/>
    <property type="match status" value="2"/>
</dbReference>
<organism evidence="8 9">
    <name type="scientific">Romanomermis culicivorax</name>
    <name type="common">Nematode worm</name>
    <dbReference type="NCBI Taxonomy" id="13658"/>
    <lineage>
        <taxon>Eukaryota</taxon>
        <taxon>Metazoa</taxon>
        <taxon>Ecdysozoa</taxon>
        <taxon>Nematoda</taxon>
        <taxon>Enoplea</taxon>
        <taxon>Dorylaimia</taxon>
        <taxon>Mermithida</taxon>
        <taxon>Mermithoidea</taxon>
        <taxon>Mermithidae</taxon>
        <taxon>Romanomermis</taxon>
    </lineage>
</organism>
<evidence type="ECO:0000256" key="1">
    <source>
        <dbReference type="ARBA" id="ARBA00010940"/>
    </source>
</evidence>
<dbReference type="GO" id="GO:0000978">
    <property type="term" value="F:RNA polymerase II cis-regulatory region sequence-specific DNA binding"/>
    <property type="evidence" value="ECO:0007669"/>
    <property type="project" value="InterPro"/>
</dbReference>
<feature type="compositionally biased region" description="Low complexity" evidence="6">
    <location>
        <begin position="568"/>
        <end position="583"/>
    </location>
</feature>
<dbReference type="GO" id="GO:0000981">
    <property type="term" value="F:DNA-binding transcription factor activity, RNA polymerase II-specific"/>
    <property type="evidence" value="ECO:0007669"/>
    <property type="project" value="TreeGrafter"/>
</dbReference>
<accession>A0A915L677</accession>
<keyword evidence="2 5" id="KW-0805">Transcription regulation</keyword>
<keyword evidence="8" id="KW-1185">Reference proteome</keyword>
<dbReference type="SUPFAM" id="SSF46785">
    <property type="entry name" value="Winged helix' DNA-binding domain"/>
    <property type="match status" value="2"/>
</dbReference>
<dbReference type="Proteomes" id="UP000887565">
    <property type="component" value="Unplaced"/>
</dbReference>
<evidence type="ECO:0000256" key="3">
    <source>
        <dbReference type="ARBA" id="ARBA00023125"/>
    </source>
</evidence>
<evidence type="ECO:0000313" key="9">
    <source>
        <dbReference type="WBParaSite" id="nRc.2.0.1.t45285-RA"/>
    </source>
</evidence>
<keyword evidence="5" id="KW-0539">Nucleus</keyword>
<dbReference type="PANTHER" id="PTHR12081">
    <property type="entry name" value="TRANSCRIPTION FACTOR E2F"/>
    <property type="match status" value="1"/>
</dbReference>
<reference evidence="9" key="1">
    <citation type="submission" date="2022-11" db="UniProtKB">
        <authorList>
            <consortium name="WormBaseParasite"/>
        </authorList>
    </citation>
    <scope>IDENTIFICATION</scope>
</reference>
<feature type="region of interest" description="Disordered" evidence="6">
    <location>
        <begin position="476"/>
        <end position="495"/>
    </location>
</feature>
<dbReference type="InterPro" id="IPR036390">
    <property type="entry name" value="WH_DNA-bd_sf"/>
</dbReference>
<evidence type="ECO:0000256" key="4">
    <source>
        <dbReference type="ARBA" id="ARBA00023163"/>
    </source>
</evidence>
<feature type="compositionally biased region" description="Polar residues" evidence="6">
    <location>
        <begin position="478"/>
        <end position="490"/>
    </location>
</feature>
<evidence type="ECO:0000256" key="2">
    <source>
        <dbReference type="ARBA" id="ARBA00023015"/>
    </source>
</evidence>
<name>A0A915L677_ROMCU</name>
<keyword evidence="4 5" id="KW-0804">Transcription</keyword>
<dbReference type="AlphaFoldDB" id="A0A915L677"/>
<evidence type="ECO:0000256" key="6">
    <source>
        <dbReference type="SAM" id="MobiDB-lite"/>
    </source>
</evidence>
<dbReference type="InterPro" id="IPR015633">
    <property type="entry name" value="E2F"/>
</dbReference>
<proteinExistence type="inferred from homology"/>
<dbReference type="PANTHER" id="PTHR12081:SF7">
    <property type="entry name" value="TRANSCRIPTION FACTOR EFL-3"/>
    <property type="match status" value="1"/>
</dbReference>
<evidence type="ECO:0000256" key="5">
    <source>
        <dbReference type="RuleBase" id="RU003796"/>
    </source>
</evidence>
<feature type="domain" description="E2F/DP family winged-helix DNA-binding" evidence="7">
    <location>
        <begin position="320"/>
        <end position="431"/>
    </location>
</feature>
<comment type="subcellular location">
    <subcellularLocation>
        <location evidence="5">Nucleus</location>
    </subcellularLocation>
</comment>
<evidence type="ECO:0000259" key="7">
    <source>
        <dbReference type="SMART" id="SM01372"/>
    </source>
</evidence>
<protein>
    <submittedName>
        <fullName evidence="9">E2F/DP family winged-helix DNA-binding domain-containing protein</fullName>
    </submittedName>
</protein>
<comment type="similarity">
    <text evidence="1 5">Belongs to the E2F/DP family.</text>
</comment>
<feature type="region of interest" description="Disordered" evidence="6">
    <location>
        <begin position="568"/>
        <end position="589"/>
    </location>
</feature>
<dbReference type="InterPro" id="IPR036388">
    <property type="entry name" value="WH-like_DNA-bd_sf"/>
</dbReference>
<feature type="domain" description="E2F/DP family winged-helix DNA-binding" evidence="7">
    <location>
        <begin position="154"/>
        <end position="223"/>
    </location>
</feature>
<dbReference type="GO" id="GO:0090575">
    <property type="term" value="C:RNA polymerase II transcription regulator complex"/>
    <property type="evidence" value="ECO:0007669"/>
    <property type="project" value="TreeGrafter"/>
</dbReference>
<dbReference type="WBParaSite" id="nRc.2.0.1.t45285-RA">
    <property type="protein sequence ID" value="nRc.2.0.1.t45285-RA"/>
    <property type="gene ID" value="nRc.2.0.1.g45285"/>
</dbReference>
<dbReference type="SMART" id="SM01372">
    <property type="entry name" value="E2F_TDP"/>
    <property type="match status" value="2"/>
</dbReference>
<keyword evidence="3 5" id="KW-0238">DNA-binding</keyword>
<dbReference type="Pfam" id="PF02319">
    <property type="entry name" value="WHD_E2F_TDP"/>
    <property type="match status" value="2"/>
</dbReference>
<evidence type="ECO:0000313" key="8">
    <source>
        <dbReference type="Proteomes" id="UP000887565"/>
    </source>
</evidence>
<sequence length="612" mass="68709">ERFDSLLACAIAALPPSTPVKITDENRRKTRSGNDDCIMSSPTANLKLLASVTQLFHKQLNNKVSEEVEITSSESPICSSSIEEIEISNDFGEEIVEFSDHNVEETVSHHNPSKIDISMPFAKNLNASETNTESLASDMEYDTCSPSFNSRFGRRNKSLECLARKFLQLIPSDDCWLPYYEINLEDFVYKLGTGKRRIYDIINVMEGLEMTKKIYKSRYAWFGFKNYPHLLKNLKHQAQKYDLPNLITKALESKQKMYNTLPSSTEKDDCSPTLPNANSNVQSCTDAPKIRVFSLDSTGKKSAENCDKSSQNCPSANQFANPSSLISLCRDFLTILISTPHPHLLSMDLASGLLLKCQSLKENTKSIREWVREELNVSGYDYLYNPSGIALSGRCRRIYDITNVLSGLGLLRKEYDTFCGYRKTPMLHYTGPCQCAARHDKMRRSISDLQLEKTSPPKSYDFKSLPSMDQMAVGRSCEISTSTSPSNDAALSSLPLPRKRSFDNLTEKNSDDQSPFLNILKAAEMERQKLICEEKIPTIKPTFPIRKIQIMTRNGQKWVLAVKPSVASSTSSSSKNSPSAALSENLPSLTRTPPVGKKIVILSKNLSRSRNR</sequence>